<evidence type="ECO:0000313" key="1">
    <source>
        <dbReference type="EMBL" id="CAB4140315.1"/>
    </source>
</evidence>
<proteinExistence type="predicted"/>
<name>A0A6J5M0E2_9CAUD</name>
<protein>
    <submittedName>
        <fullName evidence="1">Uncharacterized protein</fullName>
    </submittedName>
</protein>
<dbReference type="EMBL" id="LR796372">
    <property type="protein sequence ID" value="CAB4140315.1"/>
    <property type="molecule type" value="Genomic_DNA"/>
</dbReference>
<gene>
    <name evidence="1" type="ORF">UFOVP406_15</name>
</gene>
<reference evidence="1" key="1">
    <citation type="submission" date="2020-04" db="EMBL/GenBank/DDBJ databases">
        <authorList>
            <person name="Chiriac C."/>
            <person name="Salcher M."/>
            <person name="Ghai R."/>
            <person name="Kavagutti S V."/>
        </authorList>
    </citation>
    <scope>NUCLEOTIDE SEQUENCE</scope>
</reference>
<accession>A0A6J5M0E2</accession>
<sequence length="63" mass="7602">MAKVSWQTIAVKLPEYDEPTLERMLDEEINKHKRIAIAKRLHQRLSKLRTMREREELVERMGV</sequence>
<organism evidence="1">
    <name type="scientific">uncultured Caudovirales phage</name>
    <dbReference type="NCBI Taxonomy" id="2100421"/>
    <lineage>
        <taxon>Viruses</taxon>
        <taxon>Duplodnaviria</taxon>
        <taxon>Heunggongvirae</taxon>
        <taxon>Uroviricota</taxon>
        <taxon>Caudoviricetes</taxon>
        <taxon>Peduoviridae</taxon>
        <taxon>Maltschvirus</taxon>
        <taxon>Maltschvirus maltsch</taxon>
    </lineage>
</organism>